<dbReference type="AlphaFoldDB" id="X6M7H5"/>
<keyword evidence="3" id="KW-1185">Reference proteome</keyword>
<reference evidence="2 3" key="1">
    <citation type="journal article" date="2013" name="Curr. Biol.">
        <title>The Genome of the Foraminiferan Reticulomyxa filosa.</title>
        <authorList>
            <person name="Glockner G."/>
            <person name="Hulsmann N."/>
            <person name="Schleicher M."/>
            <person name="Noegel A.A."/>
            <person name="Eichinger L."/>
            <person name="Gallinger C."/>
            <person name="Pawlowski J."/>
            <person name="Sierra R."/>
            <person name="Euteneuer U."/>
            <person name="Pillet L."/>
            <person name="Moustafa A."/>
            <person name="Platzer M."/>
            <person name="Groth M."/>
            <person name="Szafranski K."/>
            <person name="Schliwa M."/>
        </authorList>
    </citation>
    <scope>NUCLEOTIDE SEQUENCE [LARGE SCALE GENOMIC DNA]</scope>
</reference>
<organism evidence="2 3">
    <name type="scientific">Reticulomyxa filosa</name>
    <dbReference type="NCBI Taxonomy" id="46433"/>
    <lineage>
        <taxon>Eukaryota</taxon>
        <taxon>Sar</taxon>
        <taxon>Rhizaria</taxon>
        <taxon>Retaria</taxon>
        <taxon>Foraminifera</taxon>
        <taxon>Monothalamids</taxon>
        <taxon>Reticulomyxidae</taxon>
        <taxon>Reticulomyxa</taxon>
    </lineage>
</organism>
<keyword evidence="1" id="KW-0472">Membrane</keyword>
<evidence type="ECO:0008006" key="4">
    <source>
        <dbReference type="Google" id="ProtNLM"/>
    </source>
</evidence>
<evidence type="ECO:0000256" key="1">
    <source>
        <dbReference type="SAM" id="Phobius"/>
    </source>
</evidence>
<accession>X6M7H5</accession>
<keyword evidence="1" id="KW-1133">Transmembrane helix</keyword>
<name>X6M7H5_RETFI</name>
<dbReference type="Proteomes" id="UP000023152">
    <property type="component" value="Unassembled WGS sequence"/>
</dbReference>
<dbReference type="EMBL" id="ASPP01024472">
    <property type="protein sequence ID" value="ETO08990.1"/>
    <property type="molecule type" value="Genomic_DNA"/>
</dbReference>
<evidence type="ECO:0000313" key="3">
    <source>
        <dbReference type="Proteomes" id="UP000023152"/>
    </source>
</evidence>
<comment type="caution">
    <text evidence="2">The sequence shown here is derived from an EMBL/GenBank/DDBJ whole genome shotgun (WGS) entry which is preliminary data.</text>
</comment>
<feature type="non-terminal residue" evidence="2">
    <location>
        <position position="1"/>
    </location>
</feature>
<evidence type="ECO:0000313" key="2">
    <source>
        <dbReference type="EMBL" id="ETO08990.1"/>
    </source>
</evidence>
<protein>
    <recommendedName>
        <fullName evidence="4">Transmembrane protein</fullName>
    </recommendedName>
</protein>
<proteinExistence type="predicted"/>
<gene>
    <name evidence="2" type="ORF">RFI_28396</name>
</gene>
<feature type="transmembrane region" description="Helical" evidence="1">
    <location>
        <begin position="40"/>
        <end position="60"/>
    </location>
</feature>
<keyword evidence="1" id="KW-0812">Transmembrane</keyword>
<feature type="transmembrane region" description="Helical" evidence="1">
    <location>
        <begin position="72"/>
        <end position="98"/>
    </location>
</feature>
<sequence length="355" mass="43242">NICLYRLIFFKYHLFVKCAHHCIISFFIDSFQNKKYFVKSTFFCFFSVTFQSWIVCFSFFPPQNIQTHFSRYFKFIFFFQPIILQILFYLFFIFYLHLTHLSWKLHKSRIISQMHQHKFDCNFSMSVIFYLFQLIANCVDNNSILEMSTKYCYYVSKCLCFDSKIILFSCLYQSSDINILSFIIQEKSGSDRLIHINNTQFFNKIIQGQILQFFFVFIKKIIFKFLLALEYIGFYYSDDNFFTIYFSLKKNQLFSCHPPFEKLNNLNILYCFSFFNLTNNNLKNYFLFMKHIELVDISNMKVMLYTFHYYFHILRESKIQKIIKNFFVDKKNFSNLIFSPKKSTSKQIKKNIMEI</sequence>